<sequence>MPDTATPDPGPFQHGYVRRVVDDTLDALLPALPAVYLDGPKAVGKTATALQRARTVRRLDRARERAVAEADPELALDGESPVLLDEWHRVPELWDAVKAAADDGMTPGRFLLTGSAPAAATHSGAGRITAIRMRPLTLPERGASRPTVSLASLLAGEKPPIRGATELDLAQYTEQILTSGFPGFQHLTGRALRAQLDGYLARVIDADMEEAGLRVRRPATVRAWLRAYAAATSTTASSDRIRDAASAGQDAKPAKTTTIRYVDVLTRLRILDDLEAWVPSRNHLHRLTQGPKHHLADPALAARLVGASRADLLDGSGTDLLPRDGTFLGALFESLATLSVRVFAESAGASVGHLRTQDGRHEVDLIVERDDRRVIAFEVKLAGTVDDKDVRHLHWLREQIGDDLLDSVVLSTGPTAYRRPDGIAVVPLGLLGP</sequence>
<evidence type="ECO:0000259" key="2">
    <source>
        <dbReference type="Pfam" id="PF13635"/>
    </source>
</evidence>
<dbReference type="EMBL" id="BKAL01000007">
    <property type="protein sequence ID" value="GEP69487.1"/>
    <property type="molecule type" value="Genomic_DNA"/>
</dbReference>
<evidence type="ECO:0000259" key="1">
    <source>
        <dbReference type="Pfam" id="PF13173"/>
    </source>
</evidence>
<name>A0A512PE51_9CELL</name>
<dbReference type="Proteomes" id="UP000321798">
    <property type="component" value="Unassembled WGS sequence"/>
</dbReference>
<evidence type="ECO:0000313" key="3">
    <source>
        <dbReference type="EMBL" id="GEP69487.1"/>
    </source>
</evidence>
<reference evidence="3 4" key="1">
    <citation type="submission" date="2019-07" db="EMBL/GenBank/DDBJ databases">
        <title>Whole genome shotgun sequence of Cellulomonas soli NBRC 109434.</title>
        <authorList>
            <person name="Hosoyama A."/>
            <person name="Uohara A."/>
            <person name="Ohji S."/>
            <person name="Ichikawa N."/>
        </authorList>
    </citation>
    <scope>NUCLEOTIDE SEQUENCE [LARGE SCALE GENOMIC DNA]</scope>
    <source>
        <strain evidence="3 4">NBRC 109434</strain>
    </source>
</reference>
<dbReference type="AlphaFoldDB" id="A0A512PE51"/>
<dbReference type="PANTHER" id="PTHR43566">
    <property type="entry name" value="CONSERVED PROTEIN"/>
    <property type="match status" value="1"/>
</dbReference>
<evidence type="ECO:0000313" key="4">
    <source>
        <dbReference type="Proteomes" id="UP000321798"/>
    </source>
</evidence>
<proteinExistence type="predicted"/>
<accession>A0A512PE51</accession>
<dbReference type="Pfam" id="PF13635">
    <property type="entry name" value="DUF4143"/>
    <property type="match status" value="1"/>
</dbReference>
<organism evidence="3 4">
    <name type="scientific">Cellulomonas soli</name>
    <dbReference type="NCBI Taxonomy" id="931535"/>
    <lineage>
        <taxon>Bacteria</taxon>
        <taxon>Bacillati</taxon>
        <taxon>Actinomycetota</taxon>
        <taxon>Actinomycetes</taxon>
        <taxon>Micrococcales</taxon>
        <taxon>Cellulomonadaceae</taxon>
        <taxon>Cellulomonas</taxon>
    </lineage>
</organism>
<keyword evidence="4" id="KW-1185">Reference proteome</keyword>
<dbReference type="InterPro" id="IPR041682">
    <property type="entry name" value="AAA_14"/>
</dbReference>
<comment type="caution">
    <text evidence="3">The sequence shown here is derived from an EMBL/GenBank/DDBJ whole genome shotgun (WGS) entry which is preliminary data.</text>
</comment>
<dbReference type="Pfam" id="PF13173">
    <property type="entry name" value="AAA_14"/>
    <property type="match status" value="1"/>
</dbReference>
<dbReference type="InterPro" id="IPR025420">
    <property type="entry name" value="DUF4143"/>
</dbReference>
<feature type="domain" description="DUF4143" evidence="2">
    <location>
        <begin position="214"/>
        <end position="381"/>
    </location>
</feature>
<feature type="domain" description="AAA" evidence="1">
    <location>
        <begin position="34"/>
        <end position="140"/>
    </location>
</feature>
<gene>
    <name evidence="3" type="ORF">CSO01_22020</name>
</gene>
<dbReference type="PANTHER" id="PTHR43566:SF2">
    <property type="entry name" value="DUF4143 DOMAIN-CONTAINING PROTEIN"/>
    <property type="match status" value="1"/>
</dbReference>
<protein>
    <submittedName>
        <fullName evidence="3">ATPase AAA</fullName>
    </submittedName>
</protein>
<dbReference type="RefSeq" id="WP_223203607.1">
    <property type="nucleotide sequence ID" value="NZ_BAABBJ010000007.1"/>
</dbReference>